<evidence type="ECO:0000259" key="5">
    <source>
        <dbReference type="Pfam" id="PF00149"/>
    </source>
</evidence>
<reference evidence="6 7" key="1">
    <citation type="submission" date="2018-03" db="EMBL/GenBank/DDBJ databases">
        <title>Genomic Encyclopedia of Archaeal and Bacterial Type Strains, Phase II (KMG-II): from individual species to whole genera.</title>
        <authorList>
            <person name="Goeker M."/>
        </authorList>
    </citation>
    <scope>NUCLEOTIDE SEQUENCE [LARGE SCALE GENOMIC DNA]</scope>
    <source>
        <strain evidence="6 7">DSM 100065</strain>
    </source>
</reference>
<dbReference type="Proteomes" id="UP000237752">
    <property type="component" value="Unassembled WGS sequence"/>
</dbReference>
<dbReference type="InterPro" id="IPR004843">
    <property type="entry name" value="Calcineurin-like_PHP"/>
</dbReference>
<dbReference type="AlphaFoldDB" id="A0A2T0ZWS9"/>
<protein>
    <submittedName>
        <fullName evidence="6">3',5'-cyclic AMP phosphodiesterase CpdA</fullName>
    </submittedName>
</protein>
<dbReference type="OrthoDB" id="5241795at2"/>
<dbReference type="PANTHER" id="PTHR42988">
    <property type="entry name" value="PHOSPHOHYDROLASE"/>
    <property type="match status" value="1"/>
</dbReference>
<evidence type="ECO:0000313" key="7">
    <source>
        <dbReference type="Proteomes" id="UP000237752"/>
    </source>
</evidence>
<keyword evidence="3" id="KW-0408">Iron</keyword>
<dbReference type="Pfam" id="PF00149">
    <property type="entry name" value="Metallophos"/>
    <property type="match status" value="1"/>
</dbReference>
<keyword evidence="1" id="KW-0479">Metal-binding</keyword>
<dbReference type="GO" id="GO:0046872">
    <property type="term" value="F:metal ion binding"/>
    <property type="evidence" value="ECO:0007669"/>
    <property type="project" value="UniProtKB-KW"/>
</dbReference>
<dbReference type="Gene3D" id="3.60.21.10">
    <property type="match status" value="1"/>
</dbReference>
<dbReference type="GO" id="GO:0016787">
    <property type="term" value="F:hydrolase activity"/>
    <property type="evidence" value="ECO:0007669"/>
    <property type="project" value="UniProtKB-KW"/>
</dbReference>
<proteinExistence type="inferred from homology"/>
<gene>
    <name evidence="6" type="ORF">CLV47_11671</name>
</gene>
<feature type="domain" description="Calcineurin-like phosphoesterase" evidence="5">
    <location>
        <begin position="6"/>
        <end position="209"/>
    </location>
</feature>
<comment type="caution">
    <text evidence="6">The sequence shown here is derived from an EMBL/GenBank/DDBJ whole genome shotgun (WGS) entry which is preliminary data.</text>
</comment>
<evidence type="ECO:0000256" key="1">
    <source>
        <dbReference type="ARBA" id="ARBA00022723"/>
    </source>
</evidence>
<dbReference type="InterPro" id="IPR050884">
    <property type="entry name" value="CNP_phosphodiesterase-III"/>
</dbReference>
<accession>A0A2T0ZWS9</accession>
<dbReference type="EMBL" id="PVUE01000016">
    <property type="protein sequence ID" value="PRZ40538.1"/>
    <property type="molecule type" value="Genomic_DNA"/>
</dbReference>
<sequence>MTNDVLRILHISDTHLFGDSTLHYGRVDTTGALHRVLKHAADLGPLDLVIVSGDCSDDGTPASYRILAEAVGEYAASHGAQAIYAMGNHDARAGFRAVLGDGHRAAAVYDGVEGPIDGISDVDGVRVITLDSSVPGGKAYGELRDAQITWLTAQLSTPAPRGSIVVLHHPPVPACTPLLRTMELFNPDLLADALDGTDVQLILAGHFHHQFAGSLRGTPVLVAPGVANCTDPTAAPNVQRTLVASGGTLVELAATGFRATSFHVPGTEEDHVLNLLTRKQMAGIARNLGSPDWEQRLAEATGE</sequence>
<dbReference type="SUPFAM" id="SSF56300">
    <property type="entry name" value="Metallo-dependent phosphatases"/>
    <property type="match status" value="1"/>
</dbReference>
<evidence type="ECO:0000256" key="3">
    <source>
        <dbReference type="ARBA" id="ARBA00023004"/>
    </source>
</evidence>
<dbReference type="InterPro" id="IPR029052">
    <property type="entry name" value="Metallo-depent_PP-like"/>
</dbReference>
<evidence type="ECO:0000313" key="6">
    <source>
        <dbReference type="EMBL" id="PRZ40538.1"/>
    </source>
</evidence>
<name>A0A2T0ZWS9_9ACTN</name>
<dbReference type="PANTHER" id="PTHR42988:SF2">
    <property type="entry name" value="CYCLIC NUCLEOTIDE PHOSPHODIESTERASE CBUA0032-RELATED"/>
    <property type="match status" value="1"/>
</dbReference>
<keyword evidence="7" id="KW-1185">Reference proteome</keyword>
<organism evidence="6 7">
    <name type="scientific">Antricoccus suffuscus</name>
    <dbReference type="NCBI Taxonomy" id="1629062"/>
    <lineage>
        <taxon>Bacteria</taxon>
        <taxon>Bacillati</taxon>
        <taxon>Actinomycetota</taxon>
        <taxon>Actinomycetes</taxon>
        <taxon>Geodermatophilales</taxon>
        <taxon>Antricoccaceae</taxon>
        <taxon>Antricoccus</taxon>
    </lineage>
</organism>
<evidence type="ECO:0000256" key="4">
    <source>
        <dbReference type="ARBA" id="ARBA00025742"/>
    </source>
</evidence>
<keyword evidence="2" id="KW-0378">Hydrolase</keyword>
<comment type="similarity">
    <text evidence="4">Belongs to the cyclic nucleotide phosphodiesterase class-III family.</text>
</comment>
<evidence type="ECO:0000256" key="2">
    <source>
        <dbReference type="ARBA" id="ARBA00022801"/>
    </source>
</evidence>
<dbReference type="RefSeq" id="WP_106350169.1">
    <property type="nucleotide sequence ID" value="NZ_PVUE01000016.1"/>
</dbReference>